<dbReference type="PANTHER" id="PTHR32009">
    <property type="entry name" value="TMV RESISTANCE PROTEIN N-LIKE"/>
    <property type="match status" value="1"/>
</dbReference>
<dbReference type="SMART" id="SM00255">
    <property type="entry name" value="TIR"/>
    <property type="match status" value="1"/>
</dbReference>
<keyword evidence="4" id="KW-1185">Reference proteome</keyword>
<organism evidence="3 4">
    <name type="scientific">Dipteronia dyeriana</name>
    <dbReference type="NCBI Taxonomy" id="168575"/>
    <lineage>
        <taxon>Eukaryota</taxon>
        <taxon>Viridiplantae</taxon>
        <taxon>Streptophyta</taxon>
        <taxon>Embryophyta</taxon>
        <taxon>Tracheophyta</taxon>
        <taxon>Spermatophyta</taxon>
        <taxon>Magnoliopsida</taxon>
        <taxon>eudicotyledons</taxon>
        <taxon>Gunneridae</taxon>
        <taxon>Pentapetalae</taxon>
        <taxon>rosids</taxon>
        <taxon>malvids</taxon>
        <taxon>Sapindales</taxon>
        <taxon>Sapindaceae</taxon>
        <taxon>Hippocastanoideae</taxon>
        <taxon>Acereae</taxon>
        <taxon>Dipteronia</taxon>
    </lineage>
</organism>
<dbReference type="EMBL" id="JANJYI010000001">
    <property type="protein sequence ID" value="KAK2665300.1"/>
    <property type="molecule type" value="Genomic_DNA"/>
</dbReference>
<reference evidence="3" key="1">
    <citation type="journal article" date="2023" name="Plant J.">
        <title>Genome sequences and population genomics provide insights into the demographic history, inbreeding, and mutation load of two 'living fossil' tree species of Dipteronia.</title>
        <authorList>
            <person name="Feng Y."/>
            <person name="Comes H.P."/>
            <person name="Chen J."/>
            <person name="Zhu S."/>
            <person name="Lu R."/>
            <person name="Zhang X."/>
            <person name="Li P."/>
            <person name="Qiu J."/>
            <person name="Olsen K.M."/>
            <person name="Qiu Y."/>
        </authorList>
    </citation>
    <scope>NUCLEOTIDE SEQUENCE</scope>
    <source>
        <strain evidence="3">KIB01</strain>
    </source>
</reference>
<dbReference type="InterPro" id="IPR000157">
    <property type="entry name" value="TIR_dom"/>
</dbReference>
<keyword evidence="1" id="KW-0520">NAD</keyword>
<proteinExistence type="predicted"/>
<evidence type="ECO:0000313" key="3">
    <source>
        <dbReference type="EMBL" id="KAK2665300.1"/>
    </source>
</evidence>
<dbReference type="Proteomes" id="UP001280121">
    <property type="component" value="Unassembled WGS sequence"/>
</dbReference>
<dbReference type="Gene3D" id="3.40.50.10140">
    <property type="entry name" value="Toll/interleukin-1 receptor homology (TIR) domain"/>
    <property type="match status" value="1"/>
</dbReference>
<dbReference type="Pfam" id="PF01582">
    <property type="entry name" value="TIR"/>
    <property type="match status" value="1"/>
</dbReference>
<dbReference type="AlphaFoldDB" id="A0AAD9XTU6"/>
<protein>
    <recommendedName>
        <fullName evidence="2">TIR domain-containing protein</fullName>
    </recommendedName>
</protein>
<dbReference type="GO" id="GO:0007165">
    <property type="term" value="P:signal transduction"/>
    <property type="evidence" value="ECO:0007669"/>
    <property type="project" value="InterPro"/>
</dbReference>
<dbReference type="InterPro" id="IPR035897">
    <property type="entry name" value="Toll_tir_struct_dom_sf"/>
</dbReference>
<dbReference type="SUPFAM" id="SSF52200">
    <property type="entry name" value="Toll/Interleukin receptor TIR domain"/>
    <property type="match status" value="1"/>
</dbReference>
<name>A0AAD9XTU6_9ROSI</name>
<dbReference type="PANTHER" id="PTHR32009:SF155">
    <property type="entry name" value="DISEASE RESISTANCE PROTEIN (TIR-NBS-LRR CLASS)"/>
    <property type="match status" value="1"/>
</dbReference>
<dbReference type="PROSITE" id="PS50104">
    <property type="entry name" value="TIR"/>
    <property type="match status" value="1"/>
</dbReference>
<accession>A0AAD9XTU6</accession>
<feature type="domain" description="TIR" evidence="2">
    <location>
        <begin position="10"/>
        <end position="159"/>
    </location>
</feature>
<gene>
    <name evidence="3" type="ORF">Ddye_003874</name>
</gene>
<evidence type="ECO:0000256" key="1">
    <source>
        <dbReference type="ARBA" id="ARBA00023027"/>
    </source>
</evidence>
<dbReference type="FunFam" id="3.40.50.10140:FF:000007">
    <property type="entry name" value="Disease resistance protein (TIR-NBS-LRR class)"/>
    <property type="match status" value="1"/>
</dbReference>
<evidence type="ECO:0000259" key="2">
    <source>
        <dbReference type="PROSITE" id="PS50104"/>
    </source>
</evidence>
<sequence length="159" mass="18270">MGESSSSSRFKYDVFLSFRGEDTRNKFMSHLHGALKRKKVMTFTDYKLIRGCEISSSLLKAIEESKILVVIFSKNYASSRWCLEELVKILECKEMYGQIVIPIFYEVTPSDVRNQTGAFGDAFAELQLRFQDNPDKLQRWTASLTKIANLSGWTLGSFR</sequence>
<evidence type="ECO:0000313" key="4">
    <source>
        <dbReference type="Proteomes" id="UP001280121"/>
    </source>
</evidence>
<comment type="caution">
    <text evidence="3">The sequence shown here is derived from an EMBL/GenBank/DDBJ whole genome shotgun (WGS) entry which is preliminary data.</text>
</comment>